<dbReference type="Proteomes" id="UP000008634">
    <property type="component" value="Chromosome"/>
</dbReference>
<keyword evidence="13" id="KW-1185">Reference proteome</keyword>
<feature type="binding site" evidence="11">
    <location>
        <position position="284"/>
    </location>
    <ligand>
        <name>Mg(2+)</name>
        <dbReference type="ChEBI" id="CHEBI:18420"/>
    </ligand>
</feature>
<dbReference type="KEGG" id="cao:Celal_0400"/>
<reference evidence="12 13" key="1">
    <citation type="journal article" date="2010" name="Stand. Genomic Sci.">
        <title>Complete genome sequence of Cellulophaga algicola type strain (IC166).</title>
        <authorList>
            <person name="Abt B."/>
            <person name="Lu M."/>
            <person name="Misra M."/>
            <person name="Han C."/>
            <person name="Nolan M."/>
            <person name="Lucas S."/>
            <person name="Hammon N."/>
            <person name="Deshpande S."/>
            <person name="Cheng J.F."/>
            <person name="Tapia R."/>
            <person name="Goodwin L."/>
            <person name="Pitluck S."/>
            <person name="Liolios K."/>
            <person name="Pagani I."/>
            <person name="Ivanova N."/>
            <person name="Mavromatis K."/>
            <person name="Ovchinikova G."/>
            <person name="Pati A."/>
            <person name="Chen A."/>
            <person name="Palaniappan K."/>
            <person name="Land M."/>
            <person name="Hauser L."/>
            <person name="Chang Y.J."/>
            <person name="Jeffries C.D."/>
            <person name="Detter J.C."/>
            <person name="Brambilla E."/>
            <person name="Rohde M."/>
            <person name="Tindall B.J."/>
            <person name="Goker M."/>
            <person name="Woyke T."/>
            <person name="Bristow J."/>
            <person name="Eisen J.A."/>
            <person name="Markowitz V."/>
            <person name="Hugenholtz P."/>
            <person name="Kyrpides N.C."/>
            <person name="Klenk H.P."/>
            <person name="Lapidus A."/>
        </authorList>
    </citation>
    <scope>NUCLEOTIDE SEQUENCE [LARGE SCALE GENOMIC DNA]</scope>
    <source>
        <strain evidence="13">DSM 14237 / IC166 / ACAM 630</strain>
    </source>
</reference>
<evidence type="ECO:0000256" key="10">
    <source>
        <dbReference type="PIRNR" id="PIRNR006268"/>
    </source>
</evidence>
<dbReference type="EC" id="2.7.1.180" evidence="1 10"/>
<keyword evidence="3 10" id="KW-0285">Flavoprotein</keyword>
<feature type="binding site" evidence="11">
    <location>
        <position position="172"/>
    </location>
    <ligand>
        <name>Mg(2+)</name>
        <dbReference type="ChEBI" id="CHEBI:18420"/>
    </ligand>
</feature>
<evidence type="ECO:0000256" key="1">
    <source>
        <dbReference type="ARBA" id="ARBA00011955"/>
    </source>
</evidence>
<feature type="binding site" evidence="11">
    <location>
        <position position="288"/>
    </location>
    <ligand>
        <name>Mg(2+)</name>
        <dbReference type="ChEBI" id="CHEBI:18420"/>
    </ligand>
</feature>
<evidence type="ECO:0000256" key="2">
    <source>
        <dbReference type="ARBA" id="ARBA00016337"/>
    </source>
</evidence>
<dbReference type="InterPro" id="IPR003374">
    <property type="entry name" value="ApbE-like_sf"/>
</dbReference>
<dbReference type="Gene3D" id="3.10.520.10">
    <property type="entry name" value="ApbE-like domains"/>
    <property type="match status" value="1"/>
</dbReference>
<evidence type="ECO:0000313" key="12">
    <source>
        <dbReference type="EMBL" id="ADV47744.1"/>
    </source>
</evidence>
<dbReference type="HOGENOM" id="CLU_044403_1_0_10"/>
<dbReference type="AlphaFoldDB" id="E6XA54"/>
<proteinExistence type="inferred from homology"/>
<keyword evidence="5 10" id="KW-0479">Metal-binding</keyword>
<keyword evidence="12" id="KW-0449">Lipoprotein</keyword>
<evidence type="ECO:0000256" key="7">
    <source>
        <dbReference type="ARBA" id="ARBA00022842"/>
    </source>
</evidence>
<keyword evidence="7 10" id="KW-0460">Magnesium</keyword>
<dbReference type="InterPro" id="IPR024932">
    <property type="entry name" value="ApbE"/>
</dbReference>
<evidence type="ECO:0000256" key="8">
    <source>
        <dbReference type="ARBA" id="ARBA00031306"/>
    </source>
</evidence>
<evidence type="ECO:0000313" key="13">
    <source>
        <dbReference type="Proteomes" id="UP000008634"/>
    </source>
</evidence>
<evidence type="ECO:0000256" key="6">
    <source>
        <dbReference type="ARBA" id="ARBA00022827"/>
    </source>
</evidence>
<sequence>MKNFPLYLLIFFTVLVNSQEKKYVTLVETMRLMGSRFDITIVAEAESAAKKNIAEVVAEISRIEKIISSWDENSETSEINRNAGIKPVKICPELFGLIERAIKVSEITDGAFDISYASMDQVWKFDGTMKYPPTPEQITTSIARVGYENIILDQQNSTVFLKKEGMRIGFGALGKGYAAEKAKALMISKKVFAGVINASGDLTTWGRQATGEKWIVGISNPLEKENVFSWMPLDESSIATSGNYEKYVVIDGEKYSHIIDPRTGYPSKGINSVSVLSKSAELCDALATAVFIMGIDTGISFINQLKGTEVIIVDSENKIHKSNGIKFDNNP</sequence>
<comment type="catalytic activity">
    <reaction evidence="9 10">
        <text>L-threonyl-[protein] + FAD = FMN-L-threonyl-[protein] + AMP + H(+)</text>
        <dbReference type="Rhea" id="RHEA:36847"/>
        <dbReference type="Rhea" id="RHEA-COMP:11060"/>
        <dbReference type="Rhea" id="RHEA-COMP:11061"/>
        <dbReference type="ChEBI" id="CHEBI:15378"/>
        <dbReference type="ChEBI" id="CHEBI:30013"/>
        <dbReference type="ChEBI" id="CHEBI:57692"/>
        <dbReference type="ChEBI" id="CHEBI:74257"/>
        <dbReference type="ChEBI" id="CHEBI:456215"/>
        <dbReference type="EC" id="2.7.1.180"/>
    </reaction>
</comment>
<gene>
    <name evidence="12" type="ordered locus">Celal_0400</name>
</gene>
<dbReference type="eggNOG" id="COG1477">
    <property type="taxonomic scope" value="Bacteria"/>
</dbReference>
<evidence type="ECO:0000256" key="5">
    <source>
        <dbReference type="ARBA" id="ARBA00022723"/>
    </source>
</evidence>
<dbReference type="PANTHER" id="PTHR30040">
    <property type="entry name" value="THIAMINE BIOSYNTHESIS LIPOPROTEIN APBE"/>
    <property type="match status" value="1"/>
</dbReference>
<accession>E6XA54</accession>
<dbReference type="STRING" id="688270.Celal_0400"/>
<dbReference type="RefSeq" id="WP_013549239.1">
    <property type="nucleotide sequence ID" value="NC_014934.1"/>
</dbReference>
<evidence type="ECO:0000256" key="3">
    <source>
        <dbReference type="ARBA" id="ARBA00022630"/>
    </source>
</evidence>
<protein>
    <recommendedName>
        <fullName evidence="2 10">FAD:protein FMN transferase</fullName>
        <ecNumber evidence="1 10">2.7.1.180</ecNumber>
    </recommendedName>
    <alternativeName>
        <fullName evidence="8 10">Flavin transferase</fullName>
    </alternativeName>
</protein>
<organism evidence="12 13">
    <name type="scientific">Cellulophaga algicola (strain DSM 14237 / IC166 / ACAM 630)</name>
    <dbReference type="NCBI Taxonomy" id="688270"/>
    <lineage>
        <taxon>Bacteria</taxon>
        <taxon>Pseudomonadati</taxon>
        <taxon>Bacteroidota</taxon>
        <taxon>Flavobacteriia</taxon>
        <taxon>Flavobacteriales</taxon>
        <taxon>Flavobacteriaceae</taxon>
        <taxon>Cellulophaga</taxon>
    </lineage>
</organism>
<dbReference type="Pfam" id="PF02424">
    <property type="entry name" value="ApbE"/>
    <property type="match status" value="1"/>
</dbReference>
<evidence type="ECO:0000256" key="9">
    <source>
        <dbReference type="ARBA" id="ARBA00048540"/>
    </source>
</evidence>
<keyword evidence="6 10" id="KW-0274">FAD</keyword>
<dbReference type="PANTHER" id="PTHR30040:SF2">
    <property type="entry name" value="FAD:PROTEIN FMN TRANSFERASE"/>
    <property type="match status" value="1"/>
</dbReference>
<evidence type="ECO:0000256" key="11">
    <source>
        <dbReference type="PIRSR" id="PIRSR006268-2"/>
    </source>
</evidence>
<dbReference type="SUPFAM" id="SSF143631">
    <property type="entry name" value="ApbE-like"/>
    <property type="match status" value="1"/>
</dbReference>
<keyword evidence="4 10" id="KW-0808">Transferase</keyword>
<comment type="similarity">
    <text evidence="10">Belongs to the ApbE family.</text>
</comment>
<dbReference type="PIRSF" id="PIRSF006268">
    <property type="entry name" value="ApbE"/>
    <property type="match status" value="1"/>
</dbReference>
<name>E6XA54_CELAD</name>
<dbReference type="EMBL" id="CP002453">
    <property type="protein sequence ID" value="ADV47744.1"/>
    <property type="molecule type" value="Genomic_DNA"/>
</dbReference>
<comment type="cofactor">
    <cofactor evidence="11">
        <name>Mg(2+)</name>
        <dbReference type="ChEBI" id="CHEBI:18420"/>
    </cofactor>
    <cofactor evidence="11">
        <name>Mn(2+)</name>
        <dbReference type="ChEBI" id="CHEBI:29035"/>
    </cofactor>
    <text evidence="11">Magnesium. Can also use manganese.</text>
</comment>
<dbReference type="GO" id="GO:0016740">
    <property type="term" value="F:transferase activity"/>
    <property type="evidence" value="ECO:0007669"/>
    <property type="project" value="UniProtKB-UniRule"/>
</dbReference>
<evidence type="ECO:0000256" key="4">
    <source>
        <dbReference type="ARBA" id="ARBA00022679"/>
    </source>
</evidence>
<dbReference type="GO" id="GO:0046872">
    <property type="term" value="F:metal ion binding"/>
    <property type="evidence" value="ECO:0007669"/>
    <property type="project" value="UniProtKB-UniRule"/>
</dbReference>